<dbReference type="PROSITE" id="PS00194">
    <property type="entry name" value="THIOREDOXIN_1"/>
    <property type="match status" value="1"/>
</dbReference>
<evidence type="ECO:0000256" key="3">
    <source>
        <dbReference type="ARBA" id="ARBA00022982"/>
    </source>
</evidence>
<protein>
    <recommendedName>
        <fullName evidence="6 7">Thioredoxin</fullName>
    </recommendedName>
</protein>
<dbReference type="GO" id="GO:0005829">
    <property type="term" value="C:cytosol"/>
    <property type="evidence" value="ECO:0007669"/>
    <property type="project" value="TreeGrafter"/>
</dbReference>
<feature type="disulfide bond" description="Redox-active" evidence="9">
    <location>
        <begin position="31"/>
        <end position="34"/>
    </location>
</feature>
<evidence type="ECO:0000313" key="12">
    <source>
        <dbReference type="Proteomes" id="UP000230154"/>
    </source>
</evidence>
<dbReference type="InterPro" id="IPR017937">
    <property type="entry name" value="Thioredoxin_CS"/>
</dbReference>
<feature type="active site" description="Nucleophile" evidence="8">
    <location>
        <position position="34"/>
    </location>
</feature>
<dbReference type="GO" id="GO:0015035">
    <property type="term" value="F:protein-disulfide reductase activity"/>
    <property type="evidence" value="ECO:0007669"/>
    <property type="project" value="UniProtKB-UniRule"/>
</dbReference>
<proteinExistence type="inferred from homology"/>
<evidence type="ECO:0000256" key="5">
    <source>
        <dbReference type="ARBA" id="ARBA00023284"/>
    </source>
</evidence>
<dbReference type="AlphaFoldDB" id="A0A2H0TRF3"/>
<accession>A0A2H0TRF3</accession>
<dbReference type="FunFam" id="3.40.30.10:FF:000001">
    <property type="entry name" value="Thioredoxin"/>
    <property type="match status" value="1"/>
</dbReference>
<evidence type="ECO:0000256" key="4">
    <source>
        <dbReference type="ARBA" id="ARBA00023157"/>
    </source>
</evidence>
<dbReference type="InterPro" id="IPR036249">
    <property type="entry name" value="Thioredoxin-like_sf"/>
</dbReference>
<evidence type="ECO:0000256" key="8">
    <source>
        <dbReference type="PIRSR" id="PIRSR000077-1"/>
    </source>
</evidence>
<keyword evidence="2" id="KW-0813">Transport</keyword>
<dbReference type="PROSITE" id="PS51352">
    <property type="entry name" value="THIOREDOXIN_2"/>
    <property type="match status" value="1"/>
</dbReference>
<evidence type="ECO:0000256" key="6">
    <source>
        <dbReference type="NCBIfam" id="TIGR01068"/>
    </source>
</evidence>
<dbReference type="Proteomes" id="UP000230154">
    <property type="component" value="Unassembled WGS sequence"/>
</dbReference>
<evidence type="ECO:0000259" key="10">
    <source>
        <dbReference type="PROSITE" id="PS51352"/>
    </source>
</evidence>
<feature type="site" description="Contributes to redox potential value" evidence="8">
    <location>
        <position position="33"/>
    </location>
</feature>
<dbReference type="PANTHER" id="PTHR45663:SF11">
    <property type="entry name" value="GEO12009P1"/>
    <property type="match status" value="1"/>
</dbReference>
<dbReference type="EMBL" id="PFCB01000009">
    <property type="protein sequence ID" value="PIR74735.1"/>
    <property type="molecule type" value="Genomic_DNA"/>
</dbReference>
<dbReference type="PANTHER" id="PTHR45663">
    <property type="entry name" value="GEO12009P1"/>
    <property type="match status" value="1"/>
</dbReference>
<dbReference type="Pfam" id="PF00085">
    <property type="entry name" value="Thioredoxin"/>
    <property type="match status" value="1"/>
</dbReference>
<evidence type="ECO:0000256" key="9">
    <source>
        <dbReference type="PIRSR" id="PIRSR000077-4"/>
    </source>
</evidence>
<dbReference type="SUPFAM" id="SSF52833">
    <property type="entry name" value="Thioredoxin-like"/>
    <property type="match status" value="1"/>
</dbReference>
<keyword evidence="5 9" id="KW-0676">Redox-active center</keyword>
<keyword evidence="3" id="KW-0249">Electron transport</keyword>
<dbReference type="CDD" id="cd02947">
    <property type="entry name" value="TRX_family"/>
    <property type="match status" value="1"/>
</dbReference>
<keyword evidence="4 9" id="KW-1015">Disulfide bond</keyword>
<feature type="site" description="Deprotonates C-terminal active site Cys" evidence="8">
    <location>
        <position position="25"/>
    </location>
</feature>
<sequence>MAEVILTEDNFEQEVLKSDVPVFVDFWAPWCGPCQQMGPIVEKLGEEMDASKIKIAKMNVDENNETPGKYQVMSIPTFLVFKNGEVADQTVGGMTEERLKEFIEKNI</sequence>
<dbReference type="PRINTS" id="PR00421">
    <property type="entry name" value="THIOREDOXIN"/>
</dbReference>
<dbReference type="GO" id="GO:0045454">
    <property type="term" value="P:cell redox homeostasis"/>
    <property type="evidence" value="ECO:0007669"/>
    <property type="project" value="TreeGrafter"/>
</dbReference>
<dbReference type="InterPro" id="IPR013766">
    <property type="entry name" value="Thioredoxin_domain"/>
</dbReference>
<evidence type="ECO:0000256" key="2">
    <source>
        <dbReference type="ARBA" id="ARBA00022448"/>
    </source>
</evidence>
<evidence type="ECO:0000313" key="11">
    <source>
        <dbReference type="EMBL" id="PIR74735.1"/>
    </source>
</evidence>
<feature type="active site" description="Nucleophile" evidence="8">
    <location>
        <position position="31"/>
    </location>
</feature>
<name>A0A2H0TRF3_9BACT</name>
<evidence type="ECO:0000256" key="7">
    <source>
        <dbReference type="PIRNR" id="PIRNR000077"/>
    </source>
</evidence>
<feature type="site" description="Contributes to redox potential value" evidence="8">
    <location>
        <position position="32"/>
    </location>
</feature>
<organism evidence="11 12">
    <name type="scientific">Candidatus Magasanikbacteria bacterium CG10_big_fil_rev_8_21_14_0_10_47_10</name>
    <dbReference type="NCBI Taxonomy" id="1974652"/>
    <lineage>
        <taxon>Bacteria</taxon>
        <taxon>Candidatus Magasanikiibacteriota</taxon>
    </lineage>
</organism>
<dbReference type="NCBIfam" id="TIGR01068">
    <property type="entry name" value="thioredoxin"/>
    <property type="match status" value="1"/>
</dbReference>
<reference evidence="12" key="1">
    <citation type="submission" date="2017-09" db="EMBL/GenBank/DDBJ databases">
        <title>Depth-based differentiation of microbial function through sediment-hosted aquifers and enrichment of novel symbionts in the deep terrestrial subsurface.</title>
        <authorList>
            <person name="Probst A.J."/>
            <person name="Ladd B."/>
            <person name="Jarett J.K."/>
            <person name="Geller-Mcgrath D.E."/>
            <person name="Sieber C.M.K."/>
            <person name="Emerson J.B."/>
            <person name="Anantharaman K."/>
            <person name="Thomas B.C."/>
            <person name="Malmstrom R."/>
            <person name="Stieglmeier M."/>
            <person name="Klingl A."/>
            <person name="Woyke T."/>
            <person name="Ryan C.M."/>
            <person name="Banfield J.F."/>
        </authorList>
    </citation>
    <scope>NUCLEOTIDE SEQUENCE [LARGE SCALE GENOMIC DNA]</scope>
</reference>
<comment type="similarity">
    <text evidence="1 7">Belongs to the thioredoxin family.</text>
</comment>
<dbReference type="Gene3D" id="3.40.30.10">
    <property type="entry name" value="Glutaredoxin"/>
    <property type="match status" value="1"/>
</dbReference>
<dbReference type="PIRSF" id="PIRSF000077">
    <property type="entry name" value="Thioredoxin"/>
    <property type="match status" value="1"/>
</dbReference>
<dbReference type="InterPro" id="IPR005746">
    <property type="entry name" value="Thioredoxin"/>
</dbReference>
<comment type="caution">
    <text evidence="11">The sequence shown here is derived from an EMBL/GenBank/DDBJ whole genome shotgun (WGS) entry which is preliminary data.</text>
</comment>
<feature type="domain" description="Thioredoxin" evidence="10">
    <location>
        <begin position="1"/>
        <end position="107"/>
    </location>
</feature>
<gene>
    <name evidence="11" type="primary">trxA</name>
    <name evidence="11" type="ORF">COU35_01025</name>
</gene>
<evidence type="ECO:0000256" key="1">
    <source>
        <dbReference type="ARBA" id="ARBA00008987"/>
    </source>
</evidence>